<organism evidence="6 7">
    <name type="scientific">Biomphalaria glabrata</name>
    <name type="common">Bloodfluke planorb</name>
    <name type="synonym">Freshwater snail</name>
    <dbReference type="NCBI Taxonomy" id="6526"/>
    <lineage>
        <taxon>Eukaryota</taxon>
        <taxon>Metazoa</taxon>
        <taxon>Spiralia</taxon>
        <taxon>Lophotrochozoa</taxon>
        <taxon>Mollusca</taxon>
        <taxon>Gastropoda</taxon>
        <taxon>Heterobranchia</taxon>
        <taxon>Euthyneura</taxon>
        <taxon>Panpulmonata</taxon>
        <taxon>Hygrophila</taxon>
        <taxon>Lymnaeoidea</taxon>
        <taxon>Planorbidae</taxon>
        <taxon>Biomphalaria</taxon>
    </lineage>
</organism>
<name>A0A2C9K5Z0_BIOGL</name>
<evidence type="ECO:0000313" key="6">
    <source>
        <dbReference type="EnsemblMetazoa" id="BGLB013721-PB"/>
    </source>
</evidence>
<keyword evidence="2" id="KW-0547">Nucleotide-binding</keyword>
<evidence type="ECO:0000259" key="5">
    <source>
        <dbReference type="PROSITE" id="PS50979"/>
    </source>
</evidence>
<dbReference type="InterPro" id="IPR011764">
    <property type="entry name" value="Biotin_carboxylation_dom"/>
</dbReference>
<dbReference type="OrthoDB" id="10038545at2759"/>
<dbReference type="EnsemblMetazoa" id="BGLB013721-RB">
    <property type="protein sequence ID" value="BGLB013721-PB"/>
    <property type="gene ID" value="BGLB013721"/>
</dbReference>
<dbReference type="STRING" id="6526.A0A2C9K5Z0"/>
<dbReference type="VEuPathDB" id="VectorBase:BGLB013721"/>
<dbReference type="PROSITE" id="PS50979">
    <property type="entry name" value="BC"/>
    <property type="match status" value="1"/>
</dbReference>
<feature type="domain" description="Biotin carboxylation" evidence="5">
    <location>
        <begin position="1"/>
        <end position="171"/>
    </location>
</feature>
<evidence type="ECO:0000256" key="4">
    <source>
        <dbReference type="SAM" id="MobiDB-lite"/>
    </source>
</evidence>
<dbReference type="GO" id="GO:0005737">
    <property type="term" value="C:cytoplasm"/>
    <property type="evidence" value="ECO:0007669"/>
    <property type="project" value="TreeGrafter"/>
</dbReference>
<gene>
    <name evidence="6" type="primary">106052509</name>
</gene>
<dbReference type="KEGG" id="bgt:106052509"/>
<dbReference type="InterPro" id="IPR016185">
    <property type="entry name" value="PreATP-grasp_dom_sf"/>
</dbReference>
<evidence type="ECO:0000256" key="1">
    <source>
        <dbReference type="ARBA" id="ARBA00022598"/>
    </source>
</evidence>
<feature type="compositionally biased region" description="Basic and acidic residues" evidence="4">
    <location>
        <begin position="89"/>
        <end position="108"/>
    </location>
</feature>
<dbReference type="Proteomes" id="UP000076420">
    <property type="component" value="Unassembled WGS sequence"/>
</dbReference>
<dbReference type="InterPro" id="IPR005481">
    <property type="entry name" value="BC-like_N"/>
</dbReference>
<evidence type="ECO:0000256" key="3">
    <source>
        <dbReference type="ARBA" id="ARBA00022840"/>
    </source>
</evidence>
<dbReference type="GO" id="GO:0004736">
    <property type="term" value="F:pyruvate carboxylase activity"/>
    <property type="evidence" value="ECO:0007669"/>
    <property type="project" value="TreeGrafter"/>
</dbReference>
<feature type="region of interest" description="Disordered" evidence="4">
    <location>
        <begin position="82"/>
        <end position="108"/>
    </location>
</feature>
<dbReference type="PANTHER" id="PTHR43778:SF2">
    <property type="entry name" value="PYRUVATE CARBOXYLASE, MITOCHONDRIAL"/>
    <property type="match status" value="1"/>
</dbReference>
<dbReference type="GO" id="GO:0006094">
    <property type="term" value="P:gluconeogenesis"/>
    <property type="evidence" value="ECO:0007669"/>
    <property type="project" value="TreeGrafter"/>
</dbReference>
<dbReference type="Gene3D" id="3.40.50.20">
    <property type="match status" value="1"/>
</dbReference>
<accession>A0A2C9K5Z0</accession>
<proteinExistence type="predicted"/>
<keyword evidence="1" id="KW-0436">Ligase</keyword>
<dbReference type="VEuPathDB" id="VectorBase:BGLAX_042281"/>
<dbReference type="GO" id="GO:0005524">
    <property type="term" value="F:ATP binding"/>
    <property type="evidence" value="ECO:0007669"/>
    <property type="project" value="UniProtKB-KW"/>
</dbReference>
<protein>
    <recommendedName>
        <fullName evidence="5">Biotin carboxylation domain-containing protein</fullName>
    </recommendedName>
</protein>
<dbReference type="Pfam" id="PF00289">
    <property type="entry name" value="Biotin_carb_N"/>
    <property type="match status" value="1"/>
</dbReference>
<sequence length="171" mass="19607">EIAIRVFRACTEMGIRTVAIYSEQDINQMHRQKSDESYLIGKGLSPVAAYLNINEIINIALHHEVKTVEIILFNERRSSNQVMAPSRKHKDDGKIQDEELHGTRKQENVERSQLNNIEIGARMSIQMAKDEMKEICTENENLEVRDHYIGNETASDLSDVEMEDDGGDEIY</sequence>
<dbReference type="PANTHER" id="PTHR43778">
    <property type="entry name" value="PYRUVATE CARBOXYLASE"/>
    <property type="match status" value="1"/>
</dbReference>
<dbReference type="InterPro" id="IPR055268">
    <property type="entry name" value="PCB-like"/>
</dbReference>
<dbReference type="AlphaFoldDB" id="A0A2C9K5Z0"/>
<evidence type="ECO:0000256" key="2">
    <source>
        <dbReference type="ARBA" id="ARBA00022741"/>
    </source>
</evidence>
<dbReference type="SUPFAM" id="SSF52440">
    <property type="entry name" value="PreATP-grasp domain"/>
    <property type="match status" value="1"/>
</dbReference>
<dbReference type="VEuPathDB" id="VectorBase:BGLAX_050420"/>
<reference evidence="6" key="1">
    <citation type="submission" date="2020-05" db="UniProtKB">
        <authorList>
            <consortium name="EnsemblMetazoa"/>
        </authorList>
    </citation>
    <scope>IDENTIFICATION</scope>
    <source>
        <strain evidence="6">BB02</strain>
    </source>
</reference>
<keyword evidence="3" id="KW-0067">ATP-binding</keyword>
<evidence type="ECO:0000313" key="7">
    <source>
        <dbReference type="Proteomes" id="UP000076420"/>
    </source>
</evidence>